<dbReference type="Proteomes" id="UP000499080">
    <property type="component" value="Unassembled WGS sequence"/>
</dbReference>
<sequence length="91" mass="10131">PYSEYDSNDAVEFTGFCDFVGIDTVTYDDVVMAIKEFKSISTIGIDNIPPFIIKGCVPYAWKLTKIVPVFKKGSAKECKNYRPIAILSPIS</sequence>
<keyword evidence="2" id="KW-1185">Reference proteome</keyword>
<gene>
    <name evidence="1" type="ORF">AVEN_78288_1</name>
</gene>
<comment type="caution">
    <text evidence="1">The sequence shown here is derived from an EMBL/GenBank/DDBJ whole genome shotgun (WGS) entry which is preliminary data.</text>
</comment>
<evidence type="ECO:0000313" key="1">
    <source>
        <dbReference type="EMBL" id="GBO40242.1"/>
    </source>
</evidence>
<organism evidence="1 2">
    <name type="scientific">Araneus ventricosus</name>
    <name type="common">Orbweaver spider</name>
    <name type="synonym">Epeira ventricosa</name>
    <dbReference type="NCBI Taxonomy" id="182803"/>
    <lineage>
        <taxon>Eukaryota</taxon>
        <taxon>Metazoa</taxon>
        <taxon>Ecdysozoa</taxon>
        <taxon>Arthropoda</taxon>
        <taxon>Chelicerata</taxon>
        <taxon>Arachnida</taxon>
        <taxon>Araneae</taxon>
        <taxon>Araneomorphae</taxon>
        <taxon>Entelegynae</taxon>
        <taxon>Araneoidea</taxon>
        <taxon>Araneidae</taxon>
        <taxon>Araneus</taxon>
    </lineage>
</organism>
<reference evidence="1 2" key="1">
    <citation type="journal article" date="2019" name="Sci. Rep.">
        <title>Orb-weaving spider Araneus ventricosus genome elucidates the spidroin gene catalogue.</title>
        <authorList>
            <person name="Kono N."/>
            <person name="Nakamura H."/>
            <person name="Ohtoshi R."/>
            <person name="Moran D.A.P."/>
            <person name="Shinohara A."/>
            <person name="Yoshida Y."/>
            <person name="Fujiwara M."/>
            <person name="Mori M."/>
            <person name="Tomita M."/>
            <person name="Arakawa K."/>
        </authorList>
    </citation>
    <scope>NUCLEOTIDE SEQUENCE [LARGE SCALE GENOMIC DNA]</scope>
</reference>
<name>A0A4Y2WW08_ARAVE</name>
<evidence type="ECO:0000313" key="2">
    <source>
        <dbReference type="Proteomes" id="UP000499080"/>
    </source>
</evidence>
<dbReference type="AlphaFoldDB" id="A0A4Y2WW08"/>
<proteinExistence type="predicted"/>
<dbReference type="OrthoDB" id="6571269at2759"/>
<dbReference type="EMBL" id="BGPR01065422">
    <property type="protein sequence ID" value="GBO40242.1"/>
    <property type="molecule type" value="Genomic_DNA"/>
</dbReference>
<protein>
    <submittedName>
        <fullName evidence="1">Uncharacterized protein</fullName>
    </submittedName>
</protein>
<feature type="non-terminal residue" evidence="1">
    <location>
        <position position="1"/>
    </location>
</feature>
<accession>A0A4Y2WW08</accession>